<dbReference type="GO" id="GO:0005524">
    <property type="term" value="F:ATP binding"/>
    <property type="evidence" value="ECO:0007669"/>
    <property type="project" value="InterPro"/>
</dbReference>
<dbReference type="EMBL" id="JACHHG010000012">
    <property type="protein sequence ID" value="MBB6099455.1"/>
    <property type="molecule type" value="Genomic_DNA"/>
</dbReference>
<dbReference type="Proteomes" id="UP000569951">
    <property type="component" value="Unassembled WGS sequence"/>
</dbReference>
<keyword evidence="2" id="KW-1185">Reference proteome</keyword>
<accession>A0A841I6I6</accession>
<gene>
    <name evidence="1" type="ORF">HNR42_002905</name>
</gene>
<evidence type="ECO:0000313" key="2">
    <source>
        <dbReference type="Proteomes" id="UP000569951"/>
    </source>
</evidence>
<evidence type="ECO:0000313" key="1">
    <source>
        <dbReference type="EMBL" id="MBB6099455.1"/>
    </source>
</evidence>
<comment type="caution">
    <text evidence="1">The sequence shown here is derived from an EMBL/GenBank/DDBJ whole genome shotgun (WGS) entry which is preliminary data.</text>
</comment>
<protein>
    <submittedName>
        <fullName evidence="1">Uncharacterized protein</fullName>
    </submittedName>
</protein>
<organism evidence="1 2">
    <name type="scientific">Deinobacterium chartae</name>
    <dbReference type="NCBI Taxonomy" id="521158"/>
    <lineage>
        <taxon>Bacteria</taxon>
        <taxon>Thermotogati</taxon>
        <taxon>Deinococcota</taxon>
        <taxon>Deinococci</taxon>
        <taxon>Deinococcales</taxon>
        <taxon>Deinococcaceae</taxon>
        <taxon>Deinobacterium</taxon>
    </lineage>
</organism>
<sequence length="167" mass="18301">MIYTFEEALAQPAVRVGEETRDLAGLPGFVIASDLEERFYTSNNLPEQLSALFSGINPRRLDEDALEVACARAQERVRGATLLENDIQLLYRAQANAGLLGVPAYLRRPGRLEAEEFLSRPPGAELLFALKHLWARDWTFDAVLARLDAGTGIGLEAGPVLVLPGRA</sequence>
<proteinExistence type="predicted"/>
<name>A0A841I6I6_9DEIO</name>
<dbReference type="Gene3D" id="3.30.1490.20">
    <property type="entry name" value="ATP-grasp fold, A domain"/>
    <property type="match status" value="1"/>
</dbReference>
<reference evidence="1 2" key="1">
    <citation type="submission" date="2020-08" db="EMBL/GenBank/DDBJ databases">
        <title>Genomic Encyclopedia of Type Strains, Phase IV (KMG-IV): sequencing the most valuable type-strain genomes for metagenomic binning, comparative biology and taxonomic classification.</title>
        <authorList>
            <person name="Goeker M."/>
        </authorList>
    </citation>
    <scope>NUCLEOTIDE SEQUENCE [LARGE SCALE GENOMIC DNA]</scope>
    <source>
        <strain evidence="1 2">DSM 21458</strain>
    </source>
</reference>
<dbReference type="RefSeq" id="WP_221277130.1">
    <property type="nucleotide sequence ID" value="NZ_JACHHG010000012.1"/>
</dbReference>
<dbReference type="AlphaFoldDB" id="A0A841I6I6"/>
<dbReference type="InterPro" id="IPR013815">
    <property type="entry name" value="ATP_grasp_subdomain_1"/>
</dbReference>